<dbReference type="AlphaFoldDB" id="A0A268ETB2"/>
<evidence type="ECO:0000313" key="2">
    <source>
        <dbReference type="Proteomes" id="UP000215596"/>
    </source>
</evidence>
<proteinExistence type="predicted"/>
<sequence length="103" mass="12006">MKNQNEVKYQIPDWAKPSFETRFHEHIQAVNQLSDVSAARLQQISLQGKLQEVIPPELYPLLLEYEGAINERTSLELQYLYWIGIRDGLKLSEVYRGCIANQE</sequence>
<gene>
    <name evidence="1" type="ORF">CHH67_12160</name>
</gene>
<name>A0A268ETB2_9BACL</name>
<organism evidence="1 2">
    <name type="scientific">Paenibacillus campinasensis</name>
    <dbReference type="NCBI Taxonomy" id="66347"/>
    <lineage>
        <taxon>Bacteria</taxon>
        <taxon>Bacillati</taxon>
        <taxon>Bacillota</taxon>
        <taxon>Bacilli</taxon>
        <taxon>Bacillales</taxon>
        <taxon>Paenibacillaceae</taxon>
        <taxon>Paenibacillus</taxon>
    </lineage>
</organism>
<accession>A0A268ETB2</accession>
<dbReference type="RefSeq" id="WP_095265460.1">
    <property type="nucleotide sequence ID" value="NZ_NPBY01000038.1"/>
</dbReference>
<reference evidence="1 2" key="1">
    <citation type="submission" date="2017-07" db="EMBL/GenBank/DDBJ databases">
        <title>Isolation and whole genome analysis of endospore-forming bacteria from heroin.</title>
        <authorList>
            <person name="Kalinowski J."/>
            <person name="Ahrens B."/>
            <person name="Al-Dilaimi A."/>
            <person name="Winkler A."/>
            <person name="Wibberg D."/>
            <person name="Schleenbecker U."/>
            <person name="Ruckert C."/>
            <person name="Wolfel R."/>
            <person name="Grass G."/>
        </authorList>
    </citation>
    <scope>NUCLEOTIDE SEQUENCE [LARGE SCALE GENOMIC DNA]</scope>
    <source>
        <strain evidence="1 2">7537-G1</strain>
    </source>
</reference>
<dbReference type="Proteomes" id="UP000215596">
    <property type="component" value="Unassembled WGS sequence"/>
</dbReference>
<comment type="caution">
    <text evidence="1">The sequence shown here is derived from an EMBL/GenBank/DDBJ whole genome shotgun (WGS) entry which is preliminary data.</text>
</comment>
<protein>
    <submittedName>
        <fullName evidence="1">Uncharacterized protein</fullName>
    </submittedName>
</protein>
<evidence type="ECO:0000313" key="1">
    <source>
        <dbReference type="EMBL" id="PAD76377.1"/>
    </source>
</evidence>
<dbReference type="EMBL" id="NPBY01000038">
    <property type="protein sequence ID" value="PAD76377.1"/>
    <property type="molecule type" value="Genomic_DNA"/>
</dbReference>